<dbReference type="PANTHER" id="PTHR43248:SF25">
    <property type="entry name" value="AB HYDROLASE-1 DOMAIN-CONTAINING PROTEIN-RELATED"/>
    <property type="match status" value="1"/>
</dbReference>
<feature type="domain" description="Peptidase S33 tripeptidyl aminopeptidase-like C-terminal" evidence="5">
    <location>
        <begin position="430"/>
        <end position="530"/>
    </location>
</feature>
<accession>A0A6A5RZ92</accession>
<dbReference type="InterPro" id="IPR013595">
    <property type="entry name" value="Pept_S33_TAP-like_C"/>
</dbReference>
<evidence type="ECO:0000259" key="4">
    <source>
        <dbReference type="Pfam" id="PF00561"/>
    </source>
</evidence>
<dbReference type="Proteomes" id="UP000800082">
    <property type="component" value="Unassembled WGS sequence"/>
</dbReference>
<dbReference type="InterPro" id="IPR000073">
    <property type="entry name" value="AB_hydrolase_1"/>
</dbReference>
<dbReference type="OrthoDB" id="425534at2759"/>
<keyword evidence="7" id="KW-1185">Reference proteome</keyword>
<reference evidence="6" key="1">
    <citation type="journal article" date="2020" name="Stud. Mycol.">
        <title>101 Dothideomycetes genomes: a test case for predicting lifestyles and emergence of pathogens.</title>
        <authorList>
            <person name="Haridas S."/>
            <person name="Albert R."/>
            <person name="Binder M."/>
            <person name="Bloem J."/>
            <person name="Labutti K."/>
            <person name="Salamov A."/>
            <person name="Andreopoulos B."/>
            <person name="Baker S."/>
            <person name="Barry K."/>
            <person name="Bills G."/>
            <person name="Bluhm B."/>
            <person name="Cannon C."/>
            <person name="Castanera R."/>
            <person name="Culley D."/>
            <person name="Daum C."/>
            <person name="Ezra D."/>
            <person name="Gonzalez J."/>
            <person name="Henrissat B."/>
            <person name="Kuo A."/>
            <person name="Liang C."/>
            <person name="Lipzen A."/>
            <person name="Lutzoni F."/>
            <person name="Magnuson J."/>
            <person name="Mondo S."/>
            <person name="Nolan M."/>
            <person name="Ohm R."/>
            <person name="Pangilinan J."/>
            <person name="Park H.-J."/>
            <person name="Ramirez L."/>
            <person name="Alfaro M."/>
            <person name="Sun H."/>
            <person name="Tritt A."/>
            <person name="Yoshinaga Y."/>
            <person name="Zwiers L.-H."/>
            <person name="Turgeon B."/>
            <person name="Goodwin S."/>
            <person name="Spatafora J."/>
            <person name="Crous P."/>
            <person name="Grigoriev I."/>
        </authorList>
    </citation>
    <scope>NUCLEOTIDE SEQUENCE</scope>
    <source>
        <strain evidence="6">CBS 183.55</strain>
    </source>
</reference>
<comment type="similarity">
    <text evidence="1">Belongs to the peptidase S33 family.</text>
</comment>
<gene>
    <name evidence="6" type="ORF">M421DRAFT_625</name>
</gene>
<dbReference type="SUPFAM" id="SSF53474">
    <property type="entry name" value="alpha/beta-Hydrolases"/>
    <property type="match status" value="1"/>
</dbReference>
<dbReference type="GeneID" id="54353640"/>
<keyword evidence="2 6" id="KW-0378">Hydrolase</keyword>
<proteinExistence type="inferred from homology"/>
<sequence>MKTILFILNLAALATSSPFVIRQNIITNSSANSFAGVAVTKNVQWVPCYGGNFTCLNLEVPLDYDDPALGSTNIAFVRHEAPAQPAVGDMILNPGGPGGSGVGMVLGYKRWRPLLGQKYNLIGMDPRGVNNSGPNVDPLINTPALRNEYATEIGFEYDSKSPAAVKKTFAHAGAYGDFTSQKLSDDVNYVNTPAVARDMLHFTELAAESRGESKDKATLNFFGVSYGSILGTTFAQLFPDRVGRMIIDGVMDPSDYYNGAWTKSITQGDDAVSAFASQCFDAGSKCGFFANDSNPEAILQRLDTILQDLETNPIGVSDPYLFDFPAVVSHMDLHTLIMSSTYGSYDRFPLLAYTLAKLEQRNGTILALALSKGFDFPGDTTCDALTPAYTLALTKYITACNDMDGRYNISSAEKYQEYIDKMQGVSKYLGPPWARVMTLYCRKLRFSPPKSQKFSAYKEVKTSSPILFVSNTIDPVTSSLKDMIKFFPGSGSFYQNAVGHGVVVTESACTVEHIIRYAETGELPHRDLVCQPNGKVFDIPLEATKVKRSSMGIF</sequence>
<organism evidence="6 7">
    <name type="scientific">Didymella exigua CBS 183.55</name>
    <dbReference type="NCBI Taxonomy" id="1150837"/>
    <lineage>
        <taxon>Eukaryota</taxon>
        <taxon>Fungi</taxon>
        <taxon>Dikarya</taxon>
        <taxon>Ascomycota</taxon>
        <taxon>Pezizomycotina</taxon>
        <taxon>Dothideomycetes</taxon>
        <taxon>Pleosporomycetidae</taxon>
        <taxon>Pleosporales</taxon>
        <taxon>Pleosporineae</taxon>
        <taxon>Didymellaceae</taxon>
        <taxon>Didymella</taxon>
    </lineage>
</organism>
<feature type="domain" description="AB hydrolase-1" evidence="4">
    <location>
        <begin position="90"/>
        <end position="257"/>
    </location>
</feature>
<name>A0A6A5RZ92_9PLEO</name>
<evidence type="ECO:0000313" key="6">
    <source>
        <dbReference type="EMBL" id="KAF1933182.1"/>
    </source>
</evidence>
<dbReference type="InterPro" id="IPR029058">
    <property type="entry name" value="AB_hydrolase_fold"/>
</dbReference>
<evidence type="ECO:0000313" key="7">
    <source>
        <dbReference type="Proteomes" id="UP000800082"/>
    </source>
</evidence>
<dbReference type="PANTHER" id="PTHR43248">
    <property type="entry name" value="2-SUCCINYL-6-HYDROXY-2,4-CYCLOHEXADIENE-1-CARBOXYLATE SYNTHASE"/>
    <property type="match status" value="1"/>
</dbReference>
<feature type="chain" id="PRO_5025573279" evidence="3">
    <location>
        <begin position="17"/>
        <end position="554"/>
    </location>
</feature>
<evidence type="ECO:0000256" key="3">
    <source>
        <dbReference type="SAM" id="SignalP"/>
    </source>
</evidence>
<dbReference type="RefSeq" id="XP_033453430.1">
    <property type="nucleotide sequence ID" value="XM_033595973.1"/>
</dbReference>
<protein>
    <submittedName>
        <fullName evidence="6">Alpha/beta-hydrolase</fullName>
    </submittedName>
</protein>
<feature type="signal peptide" evidence="3">
    <location>
        <begin position="1"/>
        <end position="16"/>
    </location>
</feature>
<dbReference type="EMBL" id="ML978957">
    <property type="protein sequence ID" value="KAF1933182.1"/>
    <property type="molecule type" value="Genomic_DNA"/>
</dbReference>
<dbReference type="Pfam" id="PF08386">
    <property type="entry name" value="Abhydrolase_4"/>
    <property type="match status" value="1"/>
</dbReference>
<evidence type="ECO:0000256" key="1">
    <source>
        <dbReference type="ARBA" id="ARBA00010088"/>
    </source>
</evidence>
<evidence type="ECO:0000256" key="2">
    <source>
        <dbReference type="ARBA" id="ARBA00022801"/>
    </source>
</evidence>
<dbReference type="InterPro" id="IPR051601">
    <property type="entry name" value="Serine_prot/Carboxylest_S33"/>
</dbReference>
<dbReference type="Pfam" id="PF00561">
    <property type="entry name" value="Abhydrolase_1"/>
    <property type="match status" value="1"/>
</dbReference>
<keyword evidence="3" id="KW-0732">Signal</keyword>
<evidence type="ECO:0000259" key="5">
    <source>
        <dbReference type="Pfam" id="PF08386"/>
    </source>
</evidence>
<dbReference type="GO" id="GO:0016787">
    <property type="term" value="F:hydrolase activity"/>
    <property type="evidence" value="ECO:0007669"/>
    <property type="project" value="UniProtKB-KW"/>
</dbReference>
<dbReference type="AlphaFoldDB" id="A0A6A5RZ92"/>
<dbReference type="Gene3D" id="3.40.50.1820">
    <property type="entry name" value="alpha/beta hydrolase"/>
    <property type="match status" value="1"/>
</dbReference>